<sequence>MFNLFDIFPVKSDCPKLRQGMISHTFYLKRMKKEGNGY</sequence>
<organism evidence="1 2">
    <name type="scientific">Candidatus Jettenia ecosi</name>
    <dbReference type="NCBI Taxonomy" id="2494326"/>
    <lineage>
        <taxon>Bacteria</taxon>
        <taxon>Pseudomonadati</taxon>
        <taxon>Planctomycetota</taxon>
        <taxon>Candidatus Brocadiia</taxon>
        <taxon>Candidatus Brocadiales</taxon>
        <taxon>Candidatus Brocadiaceae</taxon>
        <taxon>Candidatus Jettenia</taxon>
    </lineage>
</organism>
<evidence type="ECO:0000313" key="1">
    <source>
        <dbReference type="EMBL" id="TLD39888.1"/>
    </source>
</evidence>
<evidence type="ECO:0000313" key="2">
    <source>
        <dbReference type="Proteomes" id="UP000319783"/>
    </source>
</evidence>
<gene>
    <name evidence="1" type="ORF">JETT_3848</name>
</gene>
<name>A0A533Q5R5_9BACT</name>
<accession>A0A533Q5R5</accession>
<proteinExistence type="predicted"/>
<protein>
    <submittedName>
        <fullName evidence="1">Uncharacterized protein</fullName>
    </submittedName>
</protein>
<reference evidence="1 2" key="1">
    <citation type="submission" date="2019-04" db="EMBL/GenBank/DDBJ databases">
        <title>Genome of a novel bacterium Candidatus Jettenia ecosi reconstructed from metagenome of an anammox bioreactor.</title>
        <authorList>
            <person name="Mardanov A.V."/>
            <person name="Beletsky A.V."/>
            <person name="Ravin N.V."/>
            <person name="Botchkova E.A."/>
            <person name="Litti Y.V."/>
            <person name="Nozhevnikova A.N."/>
        </authorList>
    </citation>
    <scope>NUCLEOTIDE SEQUENCE [LARGE SCALE GENOMIC DNA]</scope>
    <source>
        <strain evidence="1">J2</strain>
    </source>
</reference>
<dbReference type="EMBL" id="SULG01000172">
    <property type="protein sequence ID" value="TLD39888.1"/>
    <property type="molecule type" value="Genomic_DNA"/>
</dbReference>
<dbReference type="Proteomes" id="UP000319783">
    <property type="component" value="Unassembled WGS sequence"/>
</dbReference>
<dbReference type="AlphaFoldDB" id="A0A533Q5R5"/>
<comment type="caution">
    <text evidence="1">The sequence shown here is derived from an EMBL/GenBank/DDBJ whole genome shotgun (WGS) entry which is preliminary data.</text>
</comment>